<organism evidence="2 3">
    <name type="scientific">Ensete ventricosum</name>
    <name type="common">Abyssinian banana</name>
    <name type="synonym">Musa ensete</name>
    <dbReference type="NCBI Taxonomy" id="4639"/>
    <lineage>
        <taxon>Eukaryota</taxon>
        <taxon>Viridiplantae</taxon>
        <taxon>Streptophyta</taxon>
        <taxon>Embryophyta</taxon>
        <taxon>Tracheophyta</taxon>
        <taxon>Spermatophyta</taxon>
        <taxon>Magnoliopsida</taxon>
        <taxon>Liliopsida</taxon>
        <taxon>Zingiberales</taxon>
        <taxon>Musaceae</taxon>
        <taxon>Ensete</taxon>
    </lineage>
</organism>
<sequence>MNSLCLVLMQTRSEKIRPKILGLKIVSLPFAKAEVSSWLGSTRVCRNVYVASLDESGRSDDSGGSLLGGSRSVGSLIPRWGCLDSTPLTIKLAKQSEVKQSIGV</sequence>
<gene>
    <name evidence="2" type="ORF">B296_00014047</name>
</gene>
<evidence type="ECO:0000313" key="3">
    <source>
        <dbReference type="Proteomes" id="UP000287651"/>
    </source>
</evidence>
<dbReference type="AlphaFoldDB" id="A0A427A4B7"/>
<dbReference type="Proteomes" id="UP000287651">
    <property type="component" value="Unassembled WGS sequence"/>
</dbReference>
<comment type="caution">
    <text evidence="2">The sequence shown here is derived from an EMBL/GenBank/DDBJ whole genome shotgun (WGS) entry which is preliminary data.</text>
</comment>
<feature type="compositionally biased region" description="Low complexity" evidence="1">
    <location>
        <begin position="62"/>
        <end position="76"/>
    </location>
</feature>
<reference evidence="2 3" key="1">
    <citation type="journal article" date="2014" name="Agronomy (Basel)">
        <title>A Draft Genome Sequence for Ensete ventricosum, the Drought-Tolerant Tree Against Hunger.</title>
        <authorList>
            <person name="Harrison J."/>
            <person name="Moore K.A."/>
            <person name="Paszkiewicz K."/>
            <person name="Jones T."/>
            <person name="Grant M."/>
            <person name="Ambacheew D."/>
            <person name="Muzemil S."/>
            <person name="Studholme D.J."/>
        </authorList>
    </citation>
    <scope>NUCLEOTIDE SEQUENCE [LARGE SCALE GENOMIC DNA]</scope>
</reference>
<protein>
    <submittedName>
        <fullName evidence="2">Uncharacterized protein</fullName>
    </submittedName>
</protein>
<name>A0A427A4B7_ENSVE</name>
<feature type="region of interest" description="Disordered" evidence="1">
    <location>
        <begin position="54"/>
        <end position="77"/>
    </location>
</feature>
<evidence type="ECO:0000256" key="1">
    <source>
        <dbReference type="SAM" id="MobiDB-lite"/>
    </source>
</evidence>
<evidence type="ECO:0000313" key="2">
    <source>
        <dbReference type="EMBL" id="RRT71023.1"/>
    </source>
</evidence>
<proteinExistence type="predicted"/>
<dbReference type="EMBL" id="AMZH03003829">
    <property type="protein sequence ID" value="RRT71023.1"/>
    <property type="molecule type" value="Genomic_DNA"/>
</dbReference>
<accession>A0A427A4B7</accession>